<name>V5GUD7_ANOGL</name>
<dbReference type="PANTHER" id="PTHR47331">
    <property type="entry name" value="PHD-TYPE DOMAIN-CONTAINING PROTEIN"/>
    <property type="match status" value="1"/>
</dbReference>
<dbReference type="AlphaFoldDB" id="V5GUD7"/>
<proteinExistence type="predicted"/>
<evidence type="ECO:0000313" key="1">
    <source>
        <dbReference type="EMBL" id="JAB63858.1"/>
    </source>
</evidence>
<reference evidence="1" key="1">
    <citation type="submission" date="2013-07" db="EMBL/GenBank/DDBJ databases">
        <title>Midgut Transcriptome Profiling of Anoplphora glabripennis, a Lignocellulose Degrading, Wood-Boring Cerambycid.</title>
        <authorList>
            <person name="Scully E.D."/>
            <person name="Hoover K."/>
            <person name="Carlson J.E."/>
            <person name="Tien M."/>
            <person name="Geib S.M."/>
        </authorList>
    </citation>
    <scope>NUCLEOTIDE SEQUENCE</scope>
</reference>
<accession>V5GUD7</accession>
<feature type="non-terminal residue" evidence="1">
    <location>
        <position position="1"/>
    </location>
</feature>
<dbReference type="EMBL" id="GALX01004608">
    <property type="protein sequence ID" value="JAB63858.1"/>
    <property type="molecule type" value="Transcribed_RNA"/>
</dbReference>
<sequence>KKIFPKASQVILTDFYMDDLITGSNNLDEVIKVKQEIDQILKSGCFELRKWVANNTHILSSTGNTENNLPQFIIFDDACIKTLGLLWNARSDTFQITASEKQDNRVATKRTILGSLIYY</sequence>
<organism evidence="1">
    <name type="scientific">Anoplophora glabripennis</name>
    <name type="common">Asian longhorn beetle</name>
    <name type="synonym">Anoplophora nobilis</name>
    <dbReference type="NCBI Taxonomy" id="217634"/>
    <lineage>
        <taxon>Eukaryota</taxon>
        <taxon>Metazoa</taxon>
        <taxon>Ecdysozoa</taxon>
        <taxon>Arthropoda</taxon>
        <taxon>Hexapoda</taxon>
        <taxon>Insecta</taxon>
        <taxon>Pterygota</taxon>
        <taxon>Neoptera</taxon>
        <taxon>Endopterygota</taxon>
        <taxon>Coleoptera</taxon>
        <taxon>Polyphaga</taxon>
        <taxon>Cucujiformia</taxon>
        <taxon>Chrysomeloidea</taxon>
        <taxon>Cerambycidae</taxon>
        <taxon>Lamiinae</taxon>
        <taxon>Lamiini</taxon>
        <taxon>Anoplophora</taxon>
    </lineage>
</organism>
<protein>
    <submittedName>
        <fullName evidence="1">Uncharacterized protein</fullName>
    </submittedName>
</protein>